<keyword evidence="3" id="KW-0378">Hydrolase</keyword>
<feature type="transmembrane region" description="Helical" evidence="1">
    <location>
        <begin position="12"/>
        <end position="29"/>
    </location>
</feature>
<reference evidence="3 4" key="1">
    <citation type="journal article" date="2015" name="Genome Announc.">
        <title>Expanding the biotechnology potential of lactobacilli through comparative genomics of 213 strains and associated genera.</title>
        <authorList>
            <person name="Sun Z."/>
            <person name="Harris H.M."/>
            <person name="McCann A."/>
            <person name="Guo C."/>
            <person name="Argimon S."/>
            <person name="Zhang W."/>
            <person name="Yang X."/>
            <person name="Jeffery I.B."/>
            <person name="Cooney J.C."/>
            <person name="Kagawa T.F."/>
            <person name="Liu W."/>
            <person name="Song Y."/>
            <person name="Salvetti E."/>
            <person name="Wrobel A."/>
            <person name="Rasinkangas P."/>
            <person name="Parkhill J."/>
            <person name="Rea M.C."/>
            <person name="O'Sullivan O."/>
            <person name="Ritari J."/>
            <person name="Douillard F.P."/>
            <person name="Paul Ross R."/>
            <person name="Yang R."/>
            <person name="Briner A.E."/>
            <person name="Felis G.E."/>
            <person name="de Vos W.M."/>
            <person name="Barrangou R."/>
            <person name="Klaenhammer T.R."/>
            <person name="Caufield P.W."/>
            <person name="Cui Y."/>
            <person name="Zhang H."/>
            <person name="O'Toole P.W."/>
        </authorList>
    </citation>
    <scope>NUCLEOTIDE SEQUENCE [LARGE SCALE GENOMIC DNA]</scope>
    <source>
        <strain evidence="3 4">DSM 15354</strain>
    </source>
</reference>
<dbReference type="PATRIC" id="fig|1122152.4.peg.1352"/>
<evidence type="ECO:0000259" key="2">
    <source>
        <dbReference type="Pfam" id="PF03372"/>
    </source>
</evidence>
<dbReference type="Pfam" id="PF03372">
    <property type="entry name" value="Exo_endo_phos"/>
    <property type="match status" value="1"/>
</dbReference>
<keyword evidence="1" id="KW-0472">Membrane</keyword>
<keyword evidence="1" id="KW-1133">Transmembrane helix</keyword>
<gene>
    <name evidence="3" type="ORF">FC23_GL001317</name>
</gene>
<keyword evidence="3" id="KW-0255">Endonuclease</keyword>
<organism evidence="3 4">
    <name type="scientific">Lactobacillus psittaci DSM 15354</name>
    <dbReference type="NCBI Taxonomy" id="1122152"/>
    <lineage>
        <taxon>Bacteria</taxon>
        <taxon>Bacillati</taxon>
        <taxon>Bacillota</taxon>
        <taxon>Bacilli</taxon>
        <taxon>Lactobacillales</taxon>
        <taxon>Lactobacillaceae</taxon>
        <taxon>Lactobacillus</taxon>
    </lineage>
</organism>
<accession>A0A0R1RZY7</accession>
<dbReference type="EMBL" id="AZFB01000009">
    <property type="protein sequence ID" value="KRL62550.1"/>
    <property type="molecule type" value="Genomic_DNA"/>
</dbReference>
<dbReference type="STRING" id="1122152.GCA_000425905_00701"/>
<dbReference type="SUPFAM" id="SSF56219">
    <property type="entry name" value="DNase I-like"/>
    <property type="match status" value="1"/>
</dbReference>
<dbReference type="Proteomes" id="UP000051931">
    <property type="component" value="Unassembled WGS sequence"/>
</dbReference>
<keyword evidence="4" id="KW-1185">Reference proteome</keyword>
<dbReference type="AlphaFoldDB" id="A0A0R1RZY7"/>
<dbReference type="GO" id="GO:0004519">
    <property type="term" value="F:endonuclease activity"/>
    <property type="evidence" value="ECO:0007669"/>
    <property type="project" value="UniProtKB-KW"/>
</dbReference>
<evidence type="ECO:0000313" key="3">
    <source>
        <dbReference type="EMBL" id="KRL62550.1"/>
    </source>
</evidence>
<keyword evidence="3" id="KW-0269">Exonuclease</keyword>
<evidence type="ECO:0000256" key="1">
    <source>
        <dbReference type="SAM" id="Phobius"/>
    </source>
</evidence>
<dbReference type="eggNOG" id="COG3021">
    <property type="taxonomic scope" value="Bacteria"/>
</dbReference>
<keyword evidence="3" id="KW-0540">Nuclease</keyword>
<proteinExistence type="predicted"/>
<feature type="domain" description="Endonuclease/exonuclease/phosphatase" evidence="2">
    <location>
        <begin position="63"/>
        <end position="297"/>
    </location>
</feature>
<dbReference type="RefSeq" id="WP_027825682.1">
    <property type="nucleotide sequence ID" value="NZ_AZFB01000009.1"/>
</dbReference>
<name>A0A0R1RZY7_9LACO</name>
<comment type="caution">
    <text evidence="3">The sequence shown here is derived from an EMBL/GenBank/DDBJ whole genome shotgun (WGS) entry which is preliminary data.</text>
</comment>
<dbReference type="GO" id="GO:0004527">
    <property type="term" value="F:exonuclease activity"/>
    <property type="evidence" value="ECO:0007669"/>
    <property type="project" value="UniProtKB-KW"/>
</dbReference>
<evidence type="ECO:0000313" key="4">
    <source>
        <dbReference type="Proteomes" id="UP000051931"/>
    </source>
</evidence>
<dbReference type="InterPro" id="IPR036691">
    <property type="entry name" value="Endo/exonu/phosph_ase_sf"/>
</dbReference>
<dbReference type="Gene3D" id="3.60.10.10">
    <property type="entry name" value="Endonuclease/exonuclease/phosphatase"/>
    <property type="match status" value="1"/>
</dbReference>
<dbReference type="OrthoDB" id="7616949at2"/>
<protein>
    <submittedName>
        <fullName evidence="3">Endonuclease exonuclease phosphatase family protein</fullName>
    </submittedName>
</protein>
<keyword evidence="1" id="KW-0812">Transmembrane</keyword>
<dbReference type="InterPro" id="IPR005135">
    <property type="entry name" value="Endo/exonuclease/phosphatase"/>
</dbReference>
<sequence>MKKVIKYTIRSLLGLLAIIIITLLGYAIYMQANYYRIPDHQVIHIKNNQAKTLATDKTYTLTTYNVGFGAYNPKYSFFMDTGEMKNGAKTRGKYGTAVSKASELADTKGAIATIKKQNPDFAFFQEIDTNSTRSFGVNQVKMAENTFDDMGSSFAQNFHSAYIALPLNNPHGFARSGILALSKYHIDSSERRKYFVSSNLIEKFVDPDRCFNVMHLPVKNGKELVLINSHMSAYDKGGLSKKKQLALLNHVMKTEIQKGNYVICGGDFNHAFGAKYVAHFKSEQKEHDWLAVLSQKDLANSGMRMITAQNADDVPTCRGSDIPYKKGVTYTTIVDGFLVSPNVQAVSYNIDTQFAYADHNPVKLSFSLK</sequence>